<evidence type="ECO:0000256" key="1">
    <source>
        <dbReference type="SAM" id="MobiDB-lite"/>
    </source>
</evidence>
<feature type="compositionally biased region" description="Acidic residues" evidence="1">
    <location>
        <begin position="3104"/>
        <end position="3134"/>
    </location>
</feature>
<keyword evidence="4" id="KW-1185">Reference proteome</keyword>
<feature type="domain" description="Neuroblastoma-amplified sequence N-terminal" evidence="2">
    <location>
        <begin position="73"/>
        <end position="342"/>
    </location>
</feature>
<dbReference type="Proteomes" id="UP001158576">
    <property type="component" value="Chromosome 1"/>
</dbReference>
<feature type="region of interest" description="Disordered" evidence="1">
    <location>
        <begin position="2543"/>
        <end position="3012"/>
    </location>
</feature>
<feature type="compositionally biased region" description="Polar residues" evidence="1">
    <location>
        <begin position="2931"/>
        <end position="2946"/>
    </location>
</feature>
<feature type="compositionally biased region" description="Basic and acidic residues" evidence="1">
    <location>
        <begin position="2906"/>
        <end position="2919"/>
    </location>
</feature>
<feature type="compositionally biased region" description="Low complexity" evidence="1">
    <location>
        <begin position="2824"/>
        <end position="2835"/>
    </location>
</feature>
<feature type="compositionally biased region" description="Basic and acidic residues" evidence="1">
    <location>
        <begin position="2964"/>
        <end position="2986"/>
    </location>
</feature>
<feature type="compositionally biased region" description="Acidic residues" evidence="1">
    <location>
        <begin position="2571"/>
        <end position="2599"/>
    </location>
</feature>
<feature type="compositionally biased region" description="Acidic residues" evidence="1">
    <location>
        <begin position="2896"/>
        <end position="2905"/>
    </location>
</feature>
<proteinExistence type="predicted"/>
<sequence>MVGNEQILYDRIVIPQEWESETTERKIEPDKTVLISVAGTLARIFSNFNIFSTSDTLTLPSTLVKFISSCNPWQVSRSPCGEFLLIIQRTHLELRSSADDFESCRRCQIPKDKNPEWRKVFWSGRAWNKGQGAFALTHSSGKIFLFSHDLVIEGRLDKPTMNTTAVLSDSLAGVFFPEIYPGRVFAVYRNSEFVVFEMDKKGRSSIVTEGSLDQTFGVEHAIWSDEHQLLITVGGSNERQDKFSGTVAWRIVDDETYGINFSRAAPIVEGSKFLTKVGGTLRSFLGAADIPCSYNVSISPDHSKVIVTSLAGEILLFSLPNLSPIGSWKVDEFPFAKELHPDRACSVLLDNEVPSALQTIPTSITWWDDEHVILSRICGTISIHSLVDDLGLVSEVEWASPWASLSDAKGGSVLGLECSINVENNSKKHPSVGSSLLNLTKSFLFYLTDLEAFQDDNSSYDMVTREYSLFRVDRTTPQQMYNRLIDVNDFQTALAVADQFDLDPDLVFQKRWETSDHGPQAIEDFLSRIRCRKYILSQIYSKIPASPASIISLLEYGLRGTDIDVLEKLGNEESDEFFPWIPETNIDYTEDDSVEDLDYRRRVLSKFDFSKLNKEQVSLLKERMTIQRYLSRLRTFEDLNPRSPDGPFLSEQYRRFRDVDLIEYASLCSRKGDARSLEILFRHHNELVPHRLALLSSFPESLSLDTYKHLLPKINPATSQPIPIKHSEAVSFNWCNSELLTRYFEKPKSGDFLYDQFFPSLKPTEELTTEEIADWYCSRAEEIEARTGIIELSLEMLNIAAENSIPRCFLDNKLASYKLDFKDLAEFVYVWEIHHDVSLASFKTLSTRAKINIILSRINDHETDKGLSLIKALMDDEEIKESGSRMTILKEIIENDGLWFTELVLEKKFLTVQDEVFELIIFLAFMDSRQISQKLEMILNHVPEELTKNQEFQIAEIRGILECQKIISKWGGADYTLYDLSERSKSTSNSVVENLFNLLVNKTRNNREPESIDQRVWIELFEDILSLRSKLFQRLSIKSTIQTFVHHLLTFAGKDNRYIGFVEPFLCQTKSFEKDLVIEDDYLLSEEYPKIYILCFEDSAETVIQAADDYLVSASDVNDPYILTSLRILNLIDVEEESGIFDRVSSNVAGLQILQFLSKKGTRLLPHVIINDARKNPRKLMSAISTESPWSPNDATLFISLLSNISKDHKNIEEELFVLSAQESLKNQFWDFLEEFAFEIANGRIESYAAADFCFEVGKNAHRCVKHRNEILMHALNFCDDSKIEEILDLIDQEVDDELFTSAVDVFQSLIPSAALNTISNTVIGVKRLEKELFLEAIKDLSDPAKFSIALCCYSASALEEVPDSEETLQLKAYFAAESDPKSTESVSDVILRSPENDEYKALAKFIQGDSLSYYGVDAEQFAADPEYRRDTILGLAETEDPDQYKFAMDLASENDVDTFDMAMSFLENALINGEVSEINMQKYAEMAKDKRFKERLEGYCWKNIKGSDHGRLETYFDLRKLYSSDTLKEEELFYALQSVCLERFDLKKILNSGIDSIVETFKTVEGEPPSLFIEVDQILKHFEISSDKIFARRMLKKYIQEGFIAEDLLELRNYLGDDEYVVRCFMEVVSNNLKTEDLENEMFFAKDFIMNLLLEDEWIRERSEKLKTLLNTPSDYDVSDLIKPYLDGSDVTDVLLSKFNWQKDYLELTSHFSCDVENIVGNLVKTSLHGPVELEELAHILRSDEALFTTSVCRKFSEKAPKIELFLSACSKLQHLFSSLSDPESLLLSYIDEFESCPSSNEIIISKNIQQAEEIKSLVNDDNSDRFGCVVARCSFFIRFHEYLLTVNLEDSSNTIGENINQKLAFVYDKIDGYKYDELNKYLSFKLESVPSEAERISKNKALVESLKDLDEIVDAKKLIEGEGISNLVDLTLSSVYIIDDSVEVLDLYSPDHFVKQWAQEKGTTISPGDIKRLVEHLDQETRIDIAKDLAVKSEVDIDSADSIKKHIFTLKICYHLSEDTESAQDFRAQGKNLSLFLQEPLCYYHLQAKKTIYATIDCEEKLLAALRSLKDSEKWLDLLNQLSSFISEVSLATLVRPEIASSLSSKGDFFHQLSAFKEAGFSKSEVSSWIASTFENDTPAVEVFISACVGIPELLQMVPEKRKNQLIDGFTDNLVQREIKDEITFHRDLALAKSLLEQICPAKKELQKLVFIMDLLSTILADDDNAHISEVNSLKTSFIDGQPSLENIAKLAKFCSASQWIEFVKEVISENEDLSLKIIIHYVVKVNIENLQELSKLLDGLSLINSSFEEDKKMKELINTGLARSIEIKTYELDIYLFVLQKFPIALECVEDYSVYDTMISMIQNPPDLTSNSTTQALENLQKLKKVLKRAGRPLDIVSKWINIFRLLSSDPMQDLLFINCCVVEEIFERFLANESVLDLILKQRETLEEQDYWDSVVSLLVEIDRDYETSFNAEESPEQPEISICLPKLEMTEVNNEEEEGWNEDDSDLDLPDDDEMLEGQEEDFEEKDKSYHEMETADAVPLDQEVDLNVEHQNIAAECESSKRISEEEEDENEGWNNGEESDLDLPDENEELPESEINLAEERSEGESQAPSDEKESENVQERLPSEENDQSKEVIPEENQSTGRPDWNEDESDIELPSDHEDDQTPPLSDLQTENVVAFQDDATENQEHPACHEEDQNLPVSTEDEKLTEKTGWENEERNIDLPSDKKSEHHSLLPEDPVQMKSDIQDETKEIEPMDKPSSDKYCNKDQDESSTEDVPMTDDQEAVESETGWANEESDIDLPSDSEVGEITDSLPETVPVSSDFSSVPVMEIVERSASEVSSENAGWNNNESDLEIPSDSEDESQATIPDTLIDELPVTKSEQPPKDSEVDLPSDDVQDEHDASICIDEKSAVTEDQLPVKTNDRPSITPVSDSSSNQGWDNEESDLDLPSDDEDECQSPREAEIVSKTDDIKDEEKSGWDNDEESDLDLPSGDEGDSQIALAEAPVIGNAHSEILSQSLVSAERDDVEKEGWQHDDESDLDLPSDSDVDDGGPEVKSPSPEGWGEDGSDLDLGSNEPPSPSPDDNKSPEPEGWNQENDLDLDEDNSDEENEGWEDDDLDIEDDEVEEQQNTQDLEGLIKHGDRSIDEFPRGQLSPELLRQAKTDNFSVLKPFTQILEQISQFLTKKNLKRLTDEMSVAEPDWNSPSALLTLFAIIIHKFNIVEEAFRFSSNTSDALKRAVVIESNKKRTTNVTNPTPDSVLFTVGKIRKLAAMLDASQYPPLPQNLSHLSYEEFILSQTPKAVEKLDQTLSKGLIVVKNYFIWKEREDYFWAWIMQSVNYDHFNRSTFAGNPRVHDDAKFQWARTEKLLGAFEKVPAPKFKPDRLKATTQLSLAMSLQLSKASNQIPTSSKKLQDEIQQLEKDAQKVLNQKVKKLPKDIIPVF</sequence>
<dbReference type="InterPro" id="IPR029145">
    <property type="entry name" value="NBAS_N"/>
</dbReference>
<evidence type="ECO:0000313" key="4">
    <source>
        <dbReference type="Proteomes" id="UP001158576"/>
    </source>
</evidence>
<reference evidence="3 4" key="1">
    <citation type="submission" date="2021-04" db="EMBL/GenBank/DDBJ databases">
        <authorList>
            <person name="Bliznina A."/>
        </authorList>
    </citation>
    <scope>NUCLEOTIDE SEQUENCE [LARGE SCALE GENOMIC DNA]</scope>
</reference>
<feature type="compositionally biased region" description="Basic and acidic residues" evidence="1">
    <location>
        <begin position="2605"/>
        <end position="2641"/>
    </location>
</feature>
<feature type="compositionally biased region" description="Basic and acidic residues" evidence="1">
    <location>
        <begin position="3029"/>
        <end position="3042"/>
    </location>
</feature>
<feature type="compositionally biased region" description="Basic and acidic residues" evidence="1">
    <location>
        <begin position="2710"/>
        <end position="2741"/>
    </location>
</feature>
<name>A0ABN7SZ46_OIKDI</name>
<feature type="compositionally biased region" description="Basic and acidic residues" evidence="1">
    <location>
        <begin position="2692"/>
        <end position="2702"/>
    </location>
</feature>
<accession>A0ABN7SZ46</accession>
<feature type="compositionally biased region" description="Acidic residues" evidence="1">
    <location>
        <begin position="2654"/>
        <end position="2670"/>
    </location>
</feature>
<dbReference type="EMBL" id="OU015566">
    <property type="protein sequence ID" value="CAG5106702.1"/>
    <property type="molecule type" value="Genomic_DNA"/>
</dbReference>
<feature type="compositionally biased region" description="Polar residues" evidence="1">
    <location>
        <begin position="2672"/>
        <end position="2681"/>
    </location>
</feature>
<feature type="compositionally biased region" description="Acidic residues" evidence="1">
    <location>
        <begin position="2498"/>
        <end position="2518"/>
    </location>
</feature>
<feature type="compositionally biased region" description="Acidic residues" evidence="1">
    <location>
        <begin position="2858"/>
        <end position="2870"/>
    </location>
</feature>
<feature type="compositionally biased region" description="Acidic residues" evidence="1">
    <location>
        <begin position="3043"/>
        <end position="3059"/>
    </location>
</feature>
<feature type="compositionally biased region" description="Acidic residues" evidence="1">
    <location>
        <begin position="2987"/>
        <end position="3003"/>
    </location>
</feature>
<feature type="region of interest" description="Disordered" evidence="1">
    <location>
        <begin position="3024"/>
        <end position="3155"/>
    </location>
</feature>
<protein>
    <submittedName>
        <fullName evidence="3">Oidioi.mRNA.OKI2018_I69.chr1.g2962.t1.cds</fullName>
    </submittedName>
</protein>
<feature type="compositionally biased region" description="Polar residues" evidence="1">
    <location>
        <begin position="2844"/>
        <end position="2857"/>
    </location>
</feature>
<dbReference type="Pfam" id="PF15492">
    <property type="entry name" value="Nbas_N"/>
    <property type="match status" value="1"/>
</dbReference>
<feature type="compositionally biased region" description="Acidic residues" evidence="1">
    <location>
        <begin position="2947"/>
        <end position="2963"/>
    </location>
</feature>
<organism evidence="3 4">
    <name type="scientific">Oikopleura dioica</name>
    <name type="common">Tunicate</name>
    <dbReference type="NCBI Taxonomy" id="34765"/>
    <lineage>
        <taxon>Eukaryota</taxon>
        <taxon>Metazoa</taxon>
        <taxon>Chordata</taxon>
        <taxon>Tunicata</taxon>
        <taxon>Appendicularia</taxon>
        <taxon>Copelata</taxon>
        <taxon>Oikopleuridae</taxon>
        <taxon>Oikopleura</taxon>
    </lineage>
</organism>
<dbReference type="PANTHER" id="PTHR15922:SF2">
    <property type="entry name" value="NBAS SUBUNIT OF NRZ TETHERING COMPLEX"/>
    <property type="match status" value="1"/>
</dbReference>
<evidence type="ECO:0000313" key="3">
    <source>
        <dbReference type="EMBL" id="CAG5106702.1"/>
    </source>
</evidence>
<dbReference type="PANTHER" id="PTHR15922">
    <property type="entry name" value="NEUROBLASTOMA-AMPLIFIED SEQUENCE"/>
    <property type="match status" value="1"/>
</dbReference>
<gene>
    <name evidence="3" type="ORF">OKIOD_LOCUS11727</name>
</gene>
<feature type="compositionally biased region" description="Basic and acidic residues" evidence="1">
    <location>
        <begin position="3143"/>
        <end position="3155"/>
    </location>
</feature>
<feature type="region of interest" description="Disordered" evidence="1">
    <location>
        <begin position="2497"/>
        <end position="2518"/>
    </location>
</feature>
<feature type="compositionally biased region" description="Acidic residues" evidence="1">
    <location>
        <begin position="2801"/>
        <end position="2815"/>
    </location>
</feature>
<feature type="compositionally biased region" description="Acidic residues" evidence="1">
    <location>
        <begin position="2777"/>
        <end position="2793"/>
    </location>
</feature>
<evidence type="ECO:0000259" key="2">
    <source>
        <dbReference type="Pfam" id="PF15492"/>
    </source>
</evidence>
<feature type="compositionally biased region" description="Basic and acidic residues" evidence="1">
    <location>
        <begin position="2751"/>
        <end position="2776"/>
    </location>
</feature>